<protein>
    <submittedName>
        <fullName evidence="1">Uncharacterized protein</fullName>
    </submittedName>
</protein>
<name>A0A8X6UUJ0_NEPPI</name>
<keyword evidence="2" id="KW-1185">Reference proteome</keyword>
<sequence>MVTGHSGSFRGRHGLFQRDFSNPWTGNEVLLRSPGARSATGRFSWAEEVKRTGDYVKGRAMISSVPAFSFGFRGAVCI</sequence>
<comment type="caution">
    <text evidence="1">The sequence shown here is derived from an EMBL/GenBank/DDBJ whole genome shotgun (WGS) entry which is preliminary data.</text>
</comment>
<dbReference type="EMBL" id="BMAW01036676">
    <property type="protein sequence ID" value="GFU45101.1"/>
    <property type="molecule type" value="Genomic_DNA"/>
</dbReference>
<evidence type="ECO:0000313" key="2">
    <source>
        <dbReference type="Proteomes" id="UP000887013"/>
    </source>
</evidence>
<proteinExistence type="predicted"/>
<gene>
    <name evidence="1" type="ORF">NPIL_25501</name>
</gene>
<reference evidence="1" key="1">
    <citation type="submission" date="2020-08" db="EMBL/GenBank/DDBJ databases">
        <title>Multicomponent nature underlies the extraordinary mechanical properties of spider dragline silk.</title>
        <authorList>
            <person name="Kono N."/>
            <person name="Nakamura H."/>
            <person name="Mori M."/>
            <person name="Yoshida Y."/>
            <person name="Ohtoshi R."/>
            <person name="Malay A.D."/>
            <person name="Moran D.A.P."/>
            <person name="Tomita M."/>
            <person name="Numata K."/>
            <person name="Arakawa K."/>
        </authorList>
    </citation>
    <scope>NUCLEOTIDE SEQUENCE</scope>
</reference>
<organism evidence="1 2">
    <name type="scientific">Nephila pilipes</name>
    <name type="common">Giant wood spider</name>
    <name type="synonym">Nephila maculata</name>
    <dbReference type="NCBI Taxonomy" id="299642"/>
    <lineage>
        <taxon>Eukaryota</taxon>
        <taxon>Metazoa</taxon>
        <taxon>Ecdysozoa</taxon>
        <taxon>Arthropoda</taxon>
        <taxon>Chelicerata</taxon>
        <taxon>Arachnida</taxon>
        <taxon>Araneae</taxon>
        <taxon>Araneomorphae</taxon>
        <taxon>Entelegynae</taxon>
        <taxon>Araneoidea</taxon>
        <taxon>Nephilidae</taxon>
        <taxon>Nephila</taxon>
    </lineage>
</organism>
<dbReference type="AlphaFoldDB" id="A0A8X6UUJ0"/>
<dbReference type="Proteomes" id="UP000887013">
    <property type="component" value="Unassembled WGS sequence"/>
</dbReference>
<evidence type="ECO:0000313" key="1">
    <source>
        <dbReference type="EMBL" id="GFU45101.1"/>
    </source>
</evidence>
<accession>A0A8X6UUJ0</accession>